<organism evidence="2 3">
    <name type="scientific">Stieleria bergensis</name>
    <dbReference type="NCBI Taxonomy" id="2528025"/>
    <lineage>
        <taxon>Bacteria</taxon>
        <taxon>Pseudomonadati</taxon>
        <taxon>Planctomycetota</taxon>
        <taxon>Planctomycetia</taxon>
        <taxon>Pirellulales</taxon>
        <taxon>Pirellulaceae</taxon>
        <taxon>Stieleria</taxon>
    </lineage>
</organism>
<evidence type="ECO:0000313" key="3">
    <source>
        <dbReference type="Proteomes" id="UP000315003"/>
    </source>
</evidence>
<sequence length="474" mass="54842">MPRKRMKEKKKIVLYVDGIAYAVTMFPPKGREKSWHAYWKGLPTRKSTKERAYDAAVKAVERMLSNGGQLPDSKSASMSDDEFVEIQRRHYKRIGATAGTVDACLEAITAFQTISGVSPISLATADDCARFQDEAVRLPKIWRVQYGNEERRKEKISDESIERLSLTTVLKWSVALRAAFERANLNAGKKCVRNVVPPRKLLTINPWDQFTWVEDRSPVEVRQFSPDELLSVLDYFEQNFPSVTVARLAAQTFFWSCARRKEISSLKWSELRVVNDEIHFDILGKWRVRKWFRIPGRLYEELLQIKTDSEYVFGAYPHQLRRHLLQGRRPATARRVRTEFAPGNFGDWFYHRIVDWSQNQPNGGACVHVFRKTGLQGAVDGEAENQKVAQDACVNLRVMATHYTTDQERQFRAKSNRMFERIATSLPTDVLIRYGYTPKVVDPLVAKLEQAYREEDWAEVERLSGELRRRDQTG</sequence>
<dbReference type="OrthoDB" id="255492at2"/>
<dbReference type="GO" id="GO:0003677">
    <property type="term" value="F:DNA binding"/>
    <property type="evidence" value="ECO:0007669"/>
    <property type="project" value="InterPro"/>
</dbReference>
<dbReference type="EMBL" id="CP036272">
    <property type="protein sequence ID" value="QDT59502.1"/>
    <property type="molecule type" value="Genomic_DNA"/>
</dbReference>
<dbReference type="SUPFAM" id="SSF56349">
    <property type="entry name" value="DNA breaking-rejoining enzymes"/>
    <property type="match status" value="1"/>
</dbReference>
<dbReference type="InterPro" id="IPR011010">
    <property type="entry name" value="DNA_brk_join_enz"/>
</dbReference>
<evidence type="ECO:0000256" key="1">
    <source>
        <dbReference type="ARBA" id="ARBA00023172"/>
    </source>
</evidence>
<name>A0A517STN9_9BACT</name>
<protein>
    <recommendedName>
        <fullName evidence="4">Phage integrase family protein</fullName>
    </recommendedName>
</protein>
<gene>
    <name evidence="2" type="ORF">SV7mr_20090</name>
</gene>
<reference evidence="2 3" key="1">
    <citation type="submission" date="2019-02" db="EMBL/GenBank/DDBJ databases">
        <title>Deep-cultivation of Planctomycetes and their phenomic and genomic characterization uncovers novel biology.</title>
        <authorList>
            <person name="Wiegand S."/>
            <person name="Jogler M."/>
            <person name="Boedeker C."/>
            <person name="Pinto D."/>
            <person name="Vollmers J."/>
            <person name="Rivas-Marin E."/>
            <person name="Kohn T."/>
            <person name="Peeters S.H."/>
            <person name="Heuer A."/>
            <person name="Rast P."/>
            <person name="Oberbeckmann S."/>
            <person name="Bunk B."/>
            <person name="Jeske O."/>
            <person name="Meyerdierks A."/>
            <person name="Storesund J.E."/>
            <person name="Kallscheuer N."/>
            <person name="Luecker S."/>
            <person name="Lage O.M."/>
            <person name="Pohl T."/>
            <person name="Merkel B.J."/>
            <person name="Hornburger P."/>
            <person name="Mueller R.-W."/>
            <person name="Bruemmer F."/>
            <person name="Labrenz M."/>
            <person name="Spormann A.M."/>
            <person name="Op den Camp H."/>
            <person name="Overmann J."/>
            <person name="Amann R."/>
            <person name="Jetten M.S.M."/>
            <person name="Mascher T."/>
            <person name="Medema M.H."/>
            <person name="Devos D.P."/>
            <person name="Kaster A.-K."/>
            <person name="Ovreas L."/>
            <person name="Rohde M."/>
            <person name="Galperin M.Y."/>
            <person name="Jogler C."/>
        </authorList>
    </citation>
    <scope>NUCLEOTIDE SEQUENCE [LARGE SCALE GENOMIC DNA]</scope>
    <source>
        <strain evidence="2 3">SV_7m_r</strain>
    </source>
</reference>
<keyword evidence="1" id="KW-0233">DNA recombination</keyword>
<dbReference type="InterPro" id="IPR013762">
    <property type="entry name" value="Integrase-like_cat_sf"/>
</dbReference>
<keyword evidence="3" id="KW-1185">Reference proteome</keyword>
<dbReference type="Gene3D" id="1.10.443.10">
    <property type="entry name" value="Intergrase catalytic core"/>
    <property type="match status" value="1"/>
</dbReference>
<accession>A0A517STN9</accession>
<evidence type="ECO:0000313" key="2">
    <source>
        <dbReference type="EMBL" id="QDT59502.1"/>
    </source>
</evidence>
<evidence type="ECO:0008006" key="4">
    <source>
        <dbReference type="Google" id="ProtNLM"/>
    </source>
</evidence>
<dbReference type="GO" id="GO:0006310">
    <property type="term" value="P:DNA recombination"/>
    <property type="evidence" value="ECO:0007669"/>
    <property type="project" value="UniProtKB-KW"/>
</dbReference>
<proteinExistence type="predicted"/>
<dbReference type="AlphaFoldDB" id="A0A517STN9"/>
<dbReference type="Proteomes" id="UP000315003">
    <property type="component" value="Chromosome"/>
</dbReference>
<dbReference type="RefSeq" id="WP_145271420.1">
    <property type="nucleotide sequence ID" value="NZ_CP036272.1"/>
</dbReference>
<dbReference type="GO" id="GO:0015074">
    <property type="term" value="P:DNA integration"/>
    <property type="evidence" value="ECO:0007669"/>
    <property type="project" value="InterPro"/>
</dbReference>